<evidence type="ECO:0000313" key="1">
    <source>
        <dbReference type="EMBL" id="KAG8081075.1"/>
    </source>
</evidence>
<comment type="caution">
    <text evidence="1">The sequence shown here is derived from an EMBL/GenBank/DDBJ whole genome shotgun (WGS) entry which is preliminary data.</text>
</comment>
<dbReference type="PANTHER" id="PTHR33248">
    <property type="entry name" value="ZINC ION-BINDING PROTEIN"/>
    <property type="match status" value="1"/>
</dbReference>
<keyword evidence="2" id="KW-1185">Reference proteome</keyword>
<protein>
    <submittedName>
        <fullName evidence="1">Uncharacterized protein</fullName>
    </submittedName>
</protein>
<accession>A0A8J5VUA8</accession>
<gene>
    <name evidence="1" type="ORF">GUJ93_ZPchr0007g6005</name>
</gene>
<name>A0A8J5VUA8_ZIZPA</name>
<dbReference type="OrthoDB" id="691490at2759"/>
<evidence type="ECO:0000313" key="2">
    <source>
        <dbReference type="Proteomes" id="UP000729402"/>
    </source>
</evidence>
<sequence length="91" mass="10096">MARSSSSSSSTGMLGSLGEESPILYRHGPLDYSPPTMCYCGNKAMQWISWSEANPGRRYFTCYCRRYATPPSALRVDDIGNEMSSGDLTKR</sequence>
<dbReference type="AlphaFoldDB" id="A0A8J5VUA8"/>
<proteinExistence type="predicted"/>
<organism evidence="1 2">
    <name type="scientific">Zizania palustris</name>
    <name type="common">Northern wild rice</name>
    <dbReference type="NCBI Taxonomy" id="103762"/>
    <lineage>
        <taxon>Eukaryota</taxon>
        <taxon>Viridiplantae</taxon>
        <taxon>Streptophyta</taxon>
        <taxon>Embryophyta</taxon>
        <taxon>Tracheophyta</taxon>
        <taxon>Spermatophyta</taxon>
        <taxon>Magnoliopsida</taxon>
        <taxon>Liliopsida</taxon>
        <taxon>Poales</taxon>
        <taxon>Poaceae</taxon>
        <taxon>BOP clade</taxon>
        <taxon>Oryzoideae</taxon>
        <taxon>Oryzeae</taxon>
        <taxon>Zizaniinae</taxon>
        <taxon>Zizania</taxon>
    </lineage>
</organism>
<dbReference type="Proteomes" id="UP000729402">
    <property type="component" value="Unassembled WGS sequence"/>
</dbReference>
<reference evidence="1" key="1">
    <citation type="journal article" date="2021" name="bioRxiv">
        <title>Whole Genome Assembly and Annotation of Northern Wild Rice, Zizania palustris L., Supports a Whole Genome Duplication in the Zizania Genus.</title>
        <authorList>
            <person name="Haas M."/>
            <person name="Kono T."/>
            <person name="Macchietto M."/>
            <person name="Millas R."/>
            <person name="McGilp L."/>
            <person name="Shao M."/>
            <person name="Duquette J."/>
            <person name="Hirsch C.N."/>
            <person name="Kimball J."/>
        </authorList>
    </citation>
    <scope>NUCLEOTIDE SEQUENCE</scope>
    <source>
        <tissue evidence="1">Fresh leaf tissue</tissue>
    </source>
</reference>
<reference evidence="1" key="2">
    <citation type="submission" date="2021-02" db="EMBL/GenBank/DDBJ databases">
        <authorList>
            <person name="Kimball J.A."/>
            <person name="Haas M.W."/>
            <person name="Macchietto M."/>
            <person name="Kono T."/>
            <person name="Duquette J."/>
            <person name="Shao M."/>
        </authorList>
    </citation>
    <scope>NUCLEOTIDE SEQUENCE</scope>
    <source>
        <tissue evidence="1">Fresh leaf tissue</tissue>
    </source>
</reference>
<dbReference type="EMBL" id="JAAALK010000282">
    <property type="protein sequence ID" value="KAG8081075.1"/>
    <property type="molecule type" value="Genomic_DNA"/>
</dbReference>